<dbReference type="PROSITE" id="PS50011">
    <property type="entry name" value="PROTEIN_KINASE_DOM"/>
    <property type="match status" value="1"/>
</dbReference>
<dbReference type="PROSITE" id="PS51450">
    <property type="entry name" value="LRR"/>
    <property type="match status" value="3"/>
</dbReference>
<dbReference type="Gene3D" id="3.40.50.10140">
    <property type="entry name" value="Toll/interleukin-1 receptor homology (TIR) domain"/>
    <property type="match status" value="1"/>
</dbReference>
<evidence type="ECO:0000256" key="7">
    <source>
        <dbReference type="ARBA" id="ARBA00022737"/>
    </source>
</evidence>
<evidence type="ECO:0000256" key="8">
    <source>
        <dbReference type="ARBA" id="ARBA00022741"/>
    </source>
</evidence>
<feature type="region of interest" description="Disordered" evidence="18">
    <location>
        <begin position="223"/>
        <end position="242"/>
    </location>
</feature>
<dbReference type="SMART" id="SM00255">
    <property type="entry name" value="TIR"/>
    <property type="match status" value="1"/>
</dbReference>
<evidence type="ECO:0000256" key="5">
    <source>
        <dbReference type="ARBA" id="ARBA00022692"/>
    </source>
</evidence>
<dbReference type="InterPro" id="IPR008271">
    <property type="entry name" value="Ser/Thr_kinase_AS"/>
</dbReference>
<dbReference type="PROSITE" id="PS00108">
    <property type="entry name" value="PROTEIN_KINASE_ST"/>
    <property type="match status" value="1"/>
</dbReference>
<evidence type="ECO:0000256" key="10">
    <source>
        <dbReference type="ARBA" id="ARBA00022859"/>
    </source>
</evidence>
<dbReference type="AGR" id="Xenbase:XB-GENE-29079011"/>
<evidence type="ECO:0000256" key="2">
    <source>
        <dbReference type="ARBA" id="ARBA00009634"/>
    </source>
</evidence>
<dbReference type="PANTHER" id="PTHR24365:SF26">
    <property type="entry name" value="TOLL-LIKE RECEPTOR 18"/>
    <property type="match status" value="1"/>
</dbReference>
<accession>A0A8J1IMT6</accession>
<evidence type="ECO:0000256" key="4">
    <source>
        <dbReference type="ARBA" id="ARBA00022614"/>
    </source>
</evidence>
<dbReference type="SUPFAM" id="SSF52200">
    <property type="entry name" value="Toll/Interleukin receptor TIR domain"/>
    <property type="match status" value="1"/>
</dbReference>
<dbReference type="SUPFAM" id="SSF56112">
    <property type="entry name" value="Protein kinase-like (PK-like)"/>
    <property type="match status" value="1"/>
</dbReference>
<evidence type="ECO:0000256" key="12">
    <source>
        <dbReference type="ARBA" id="ARBA00023027"/>
    </source>
</evidence>
<dbReference type="KEGG" id="xtr:100487973"/>
<dbReference type="FunFam" id="3.40.50.10140:FF:000001">
    <property type="entry name" value="Toll-like receptor 2"/>
    <property type="match status" value="1"/>
</dbReference>
<comment type="similarity">
    <text evidence="2">Belongs to the Toll-like receptor family.</text>
</comment>
<evidence type="ECO:0000256" key="19">
    <source>
        <dbReference type="SAM" id="Phobius"/>
    </source>
</evidence>
<dbReference type="InterPro" id="IPR035897">
    <property type="entry name" value="Toll_tir_struct_dom_sf"/>
</dbReference>
<evidence type="ECO:0000256" key="16">
    <source>
        <dbReference type="ARBA" id="ARBA00023198"/>
    </source>
</evidence>
<keyword evidence="5 19" id="KW-0812">Transmembrane</keyword>
<dbReference type="Pfam" id="PF01582">
    <property type="entry name" value="TIR"/>
    <property type="match status" value="1"/>
</dbReference>
<dbReference type="InterPro" id="IPR001611">
    <property type="entry name" value="Leu-rich_rpt"/>
</dbReference>
<keyword evidence="3" id="KW-0399">Innate immunity</keyword>
<dbReference type="GO" id="GO:0045087">
    <property type="term" value="P:innate immune response"/>
    <property type="evidence" value="ECO:0007669"/>
    <property type="project" value="UniProtKB-KW"/>
</dbReference>
<dbReference type="PROSITE" id="PS00107">
    <property type="entry name" value="PROTEIN_KINASE_ATP"/>
    <property type="match status" value="1"/>
</dbReference>
<dbReference type="GeneID" id="100487973"/>
<dbReference type="Proteomes" id="UP000008143">
    <property type="component" value="Chromosome 8"/>
</dbReference>
<dbReference type="GO" id="GO:0002224">
    <property type="term" value="P:toll-like receptor signaling pathway"/>
    <property type="evidence" value="ECO:0000318"/>
    <property type="project" value="GO_Central"/>
</dbReference>
<evidence type="ECO:0000259" key="20">
    <source>
        <dbReference type="PROSITE" id="PS50011"/>
    </source>
</evidence>
<feature type="domain" description="Protein kinase" evidence="20">
    <location>
        <begin position="351"/>
        <end position="671"/>
    </location>
</feature>
<name>A0A8J1IMT6_XENTR</name>
<feature type="region of interest" description="Disordered" evidence="18">
    <location>
        <begin position="189"/>
        <end position="211"/>
    </location>
</feature>
<dbReference type="Pfam" id="PF00069">
    <property type="entry name" value="Pkinase"/>
    <property type="match status" value="1"/>
</dbReference>
<dbReference type="GO" id="GO:0004672">
    <property type="term" value="F:protein kinase activity"/>
    <property type="evidence" value="ECO:0007669"/>
    <property type="project" value="InterPro"/>
</dbReference>
<evidence type="ECO:0000256" key="3">
    <source>
        <dbReference type="ARBA" id="ARBA00022588"/>
    </source>
</evidence>
<dbReference type="InterPro" id="IPR032675">
    <property type="entry name" value="LRR_dom_sf"/>
</dbReference>
<evidence type="ECO:0000256" key="6">
    <source>
        <dbReference type="ARBA" id="ARBA00022729"/>
    </source>
</evidence>
<evidence type="ECO:0000256" key="18">
    <source>
        <dbReference type="SAM" id="MobiDB-lite"/>
    </source>
</evidence>
<dbReference type="SUPFAM" id="SSF52058">
    <property type="entry name" value="L domain-like"/>
    <property type="match status" value="1"/>
</dbReference>
<gene>
    <name evidence="23 24" type="primary">LOC100487973</name>
</gene>
<keyword evidence="4" id="KW-0433">Leucine-rich repeat</keyword>
<dbReference type="OMA" id="MEDAWEV"/>
<dbReference type="InterPro" id="IPR017441">
    <property type="entry name" value="Protein_kinase_ATP_BS"/>
</dbReference>
<keyword evidence="22" id="KW-1185">Reference proteome</keyword>
<dbReference type="InterPro" id="IPR011009">
    <property type="entry name" value="Kinase-like_dom_sf"/>
</dbReference>
<dbReference type="OrthoDB" id="1081807at2759"/>
<organism evidence="22 23">
    <name type="scientific">Xenopus tropicalis</name>
    <name type="common">Western clawed frog</name>
    <name type="synonym">Silurana tropicalis</name>
    <dbReference type="NCBI Taxonomy" id="8364"/>
    <lineage>
        <taxon>Eukaryota</taxon>
        <taxon>Metazoa</taxon>
        <taxon>Chordata</taxon>
        <taxon>Craniata</taxon>
        <taxon>Vertebrata</taxon>
        <taxon>Euteleostomi</taxon>
        <taxon>Amphibia</taxon>
        <taxon>Batrachia</taxon>
        <taxon>Anura</taxon>
        <taxon>Pipoidea</taxon>
        <taxon>Pipidae</taxon>
        <taxon>Xenopodinae</taxon>
        <taxon>Xenopus</taxon>
        <taxon>Silurana</taxon>
    </lineage>
</organism>
<keyword evidence="13 19" id="KW-0472">Membrane</keyword>
<evidence type="ECO:0000256" key="9">
    <source>
        <dbReference type="ARBA" id="ARBA00022840"/>
    </source>
</evidence>
<keyword evidence="6" id="KW-0732">Signal</keyword>
<evidence type="ECO:0000313" key="23">
    <source>
        <dbReference type="RefSeq" id="XP_031746872.1"/>
    </source>
</evidence>
<dbReference type="SMART" id="SM00220">
    <property type="entry name" value="S_TKc"/>
    <property type="match status" value="1"/>
</dbReference>
<dbReference type="FunFam" id="3.30.200.20:FF:000474">
    <property type="entry name" value="Serine/threonine-protein kinase N2-like"/>
    <property type="match status" value="1"/>
</dbReference>
<dbReference type="InterPro" id="IPR000719">
    <property type="entry name" value="Prot_kinase_dom"/>
</dbReference>
<dbReference type="Gene3D" id="3.30.200.20">
    <property type="entry name" value="Phosphorylase Kinase, domain 1"/>
    <property type="match status" value="1"/>
</dbReference>
<feature type="binding site" evidence="17">
    <location>
        <position position="380"/>
    </location>
    <ligand>
        <name>ATP</name>
        <dbReference type="ChEBI" id="CHEBI:30616"/>
    </ligand>
</feature>
<evidence type="ECO:0000256" key="11">
    <source>
        <dbReference type="ARBA" id="ARBA00022989"/>
    </source>
</evidence>
<evidence type="ECO:0000313" key="22">
    <source>
        <dbReference type="Proteomes" id="UP000008143"/>
    </source>
</evidence>
<evidence type="ECO:0000256" key="15">
    <source>
        <dbReference type="ARBA" id="ARBA00023180"/>
    </source>
</evidence>
<dbReference type="Xenbase" id="XB-GENE-29079011">
    <property type="gene designation" value="LOC100487973"/>
</dbReference>
<keyword evidence="16" id="KW-0395">Inflammatory response</keyword>
<dbReference type="Gene3D" id="1.10.510.10">
    <property type="entry name" value="Transferase(Phosphotransferase) domain 1"/>
    <property type="match status" value="1"/>
</dbReference>
<evidence type="ECO:0000256" key="1">
    <source>
        <dbReference type="ARBA" id="ARBA00004479"/>
    </source>
</evidence>
<dbReference type="InterPro" id="IPR003591">
    <property type="entry name" value="Leu-rich_rpt_typical-subtyp"/>
</dbReference>
<keyword evidence="11 19" id="KW-1133">Transmembrane helix</keyword>
<dbReference type="Pfam" id="PF13855">
    <property type="entry name" value="LRR_8"/>
    <property type="match status" value="2"/>
</dbReference>
<feature type="transmembrane region" description="Helical" evidence="19">
    <location>
        <begin position="1105"/>
        <end position="1128"/>
    </location>
</feature>
<dbReference type="FunFam" id="3.80.10.10:FF:000046">
    <property type="entry name" value="Toll-like receptor 2"/>
    <property type="match status" value="1"/>
</dbReference>
<comment type="subcellular location">
    <subcellularLocation>
        <location evidence="1">Membrane</location>
        <topology evidence="1">Single-pass type I membrane protein</topology>
    </subcellularLocation>
</comment>
<protein>
    <submittedName>
        <fullName evidence="23">Toll-like receptor 2</fullName>
    </submittedName>
</protein>
<evidence type="ECO:0000256" key="13">
    <source>
        <dbReference type="ARBA" id="ARBA00023136"/>
    </source>
</evidence>
<feature type="domain" description="TIR" evidence="21">
    <location>
        <begin position="1158"/>
        <end position="1301"/>
    </location>
</feature>
<proteinExistence type="inferred from homology"/>
<keyword evidence="14" id="KW-0675">Receptor</keyword>
<dbReference type="GO" id="GO:0005886">
    <property type="term" value="C:plasma membrane"/>
    <property type="evidence" value="ECO:0000318"/>
    <property type="project" value="GO_Central"/>
</dbReference>
<keyword evidence="8 17" id="KW-0547">Nucleotide-binding</keyword>
<dbReference type="SMART" id="SM00369">
    <property type="entry name" value="LRR_TYP"/>
    <property type="match status" value="6"/>
</dbReference>
<keyword evidence="15" id="KW-0325">Glycoprotein</keyword>
<evidence type="ECO:0000256" key="17">
    <source>
        <dbReference type="PROSITE-ProRule" id="PRU10141"/>
    </source>
</evidence>
<reference evidence="23" key="1">
    <citation type="submission" date="2025-08" db="UniProtKB">
        <authorList>
            <consortium name="RefSeq"/>
        </authorList>
    </citation>
    <scope>IDENTIFICATION</scope>
    <source>
        <strain evidence="23">Nigerian</strain>
        <tissue evidence="23">Liver and blood</tissue>
    </source>
</reference>
<keyword evidence="9 17" id="KW-0067">ATP-binding</keyword>
<keyword evidence="10" id="KW-0391">Immunity</keyword>
<dbReference type="Gene3D" id="3.80.10.10">
    <property type="entry name" value="Ribonuclease Inhibitor"/>
    <property type="match status" value="1"/>
</dbReference>
<dbReference type="InterPro" id="IPR000157">
    <property type="entry name" value="TIR_dom"/>
</dbReference>
<dbReference type="PROSITE" id="PS50104">
    <property type="entry name" value="TIR"/>
    <property type="match status" value="1"/>
</dbReference>
<evidence type="ECO:0000259" key="21">
    <source>
        <dbReference type="PROSITE" id="PS50104"/>
    </source>
</evidence>
<dbReference type="GO" id="GO:0005524">
    <property type="term" value="F:ATP binding"/>
    <property type="evidence" value="ECO:0007669"/>
    <property type="project" value="UniProtKB-UniRule"/>
</dbReference>
<dbReference type="PRINTS" id="PR01537">
    <property type="entry name" value="INTRLKN1R1F"/>
</dbReference>
<keyword evidence="12" id="KW-0520">NAD</keyword>
<sequence length="1331" mass="150643">MHLEPMNYNVPTPEQLFQVAQREYPEAPVHREEENEKEIETIVEIEEIVVEIETKDCESSFSDPIQMTPSPGAKLIVVQEAKIRLEYTAEIAPAASLAEDYADLWKRPECHQIEGNDLMDDSVEPVMIDPSPGAMLIVVQEAKSEELKPLLFGQGFLTTSLGSDSTSLETEYLSDSDTTTGSVSILKMEEASEENPSDLLPEDPSEESHTGSVNVLKMEDAWEVSEKPSDLLPEDPPEESHTGSVNILKIEHPPEGSGSTLDSLTKFLQKDIVFSGNSSAAGSSSPEQESPPECLARANIRDRGFVCSEKIQIQPGSIQPTQKEAWAETPAIGGACANQDRQNSLISTADFEFCRWLGSGRFGQVYQAEHKKTGKMVAIKRMEKEYYFENNMTERVFLEKDILRLARNSRNPFLVSLFCAFQSEHHVYIAMEFAAGGSLSTQLKRGALPHDRTMFYSACIIMGIKFLHENQIVHRDLKPENVVIDGAGYAKLADFGVCRTGLEDVKNMEMFRRYNEPVFYCFLLLALTKGIWSQNSCQVDEKQKYANCQGQNLNDVPKDLPVTLEVLDLSCNWISQIRVDDFSSYTNLQALNLSFNNISTIDNSSFASNTQLRNLTLFNNGLTEMPSTLLEPLLLLEVLDLSDNLYNYSTLGKVFKTLANLRSLSIGGPFVSKVLRGDFVPIKNISLQKFELKTRSSLRFYQTGAFSVLNTDVLVLVMTLDTNPKVLPMILKDLAGKSLDILSFGNLFEHNYYAGPTNPFSSLPDINVRELIFNRGKVNQKLLQLILETIQTSSIQDLSLLSVDFDYSDVRTTVDVKMDNLFLRSLVIKDATNPDILTFDQTFTWFSKVSNLYIINVNFNFAQCDTWSQMKNVERLDIRNNLLLSSDLYNPSCKYGELPKLHTFTAANNNLQILKPISLLTANWPKLSSLDLSSNYIGSEDENCSWTPNITTFILKNNLLTPGVFTCLPTTVRYLDLSNSRLESLDMDYFSNATNLKTLVLSYNKLTSISSNWSNPFLQVLFLDNNIISIIDKGSFNNLPQLRTLTAGNNPYHCTCDLYSFFSDVLGKNKITISDWPQSYCCYHPQQLRNTRVDIYTPGSIECNVGLLVAITVSTTAVVVIACMIMCWRLDAPWYFRMMCHIVKSKYRSKKANDSREYNYHAFISYSYSDADWVRGELLYRLESCSPPYRVCIHERDFLPGRWIIDNIIDNIETSRKTIFVLSHNFVNSEWCNYELYFAHQRAIGHSFEDVILVVKENVTLKDLPKRFHKLRKMLRKKTYLEWPSEPSKQHFFWIQLKNILGSPSTAGALEPCPASEVPSITYSKINLPGS</sequence>
<evidence type="ECO:0000313" key="24">
    <source>
        <dbReference type="Xenbase" id="XB-GENE-29079011"/>
    </source>
</evidence>
<dbReference type="PANTHER" id="PTHR24365">
    <property type="entry name" value="TOLL-LIKE RECEPTOR"/>
    <property type="match status" value="1"/>
</dbReference>
<evidence type="ECO:0000256" key="14">
    <source>
        <dbReference type="ARBA" id="ARBA00023170"/>
    </source>
</evidence>
<dbReference type="GO" id="GO:0006954">
    <property type="term" value="P:inflammatory response"/>
    <property type="evidence" value="ECO:0000318"/>
    <property type="project" value="GO_Central"/>
</dbReference>
<dbReference type="GO" id="GO:0038023">
    <property type="term" value="F:signaling receptor activity"/>
    <property type="evidence" value="ECO:0000318"/>
    <property type="project" value="GO_Central"/>
</dbReference>
<feature type="compositionally biased region" description="Acidic residues" evidence="18">
    <location>
        <begin position="191"/>
        <end position="205"/>
    </location>
</feature>
<keyword evidence="7" id="KW-0677">Repeat</keyword>
<dbReference type="RefSeq" id="XP_031746872.1">
    <property type="nucleotide sequence ID" value="XM_031891012.1"/>
</dbReference>